<dbReference type="HOGENOM" id="CLU_464642_0_0_1"/>
<name>A0A0D0CTN9_9AGAR</name>
<accession>A0A0D0CTN9</accession>
<evidence type="ECO:0000313" key="3">
    <source>
        <dbReference type="Proteomes" id="UP000053593"/>
    </source>
</evidence>
<feature type="region of interest" description="Disordered" evidence="1">
    <location>
        <begin position="443"/>
        <end position="463"/>
    </location>
</feature>
<proteinExistence type="predicted"/>
<protein>
    <submittedName>
        <fullName evidence="2">Uncharacterized protein</fullName>
    </submittedName>
</protein>
<gene>
    <name evidence="2" type="ORF">GYMLUDRAFT_60348</name>
</gene>
<dbReference type="AlphaFoldDB" id="A0A0D0CTN9"/>
<feature type="region of interest" description="Disordered" evidence="1">
    <location>
        <begin position="386"/>
        <end position="420"/>
    </location>
</feature>
<evidence type="ECO:0000256" key="1">
    <source>
        <dbReference type="SAM" id="MobiDB-lite"/>
    </source>
</evidence>
<organism evidence="2 3">
    <name type="scientific">Collybiopsis luxurians FD-317 M1</name>
    <dbReference type="NCBI Taxonomy" id="944289"/>
    <lineage>
        <taxon>Eukaryota</taxon>
        <taxon>Fungi</taxon>
        <taxon>Dikarya</taxon>
        <taxon>Basidiomycota</taxon>
        <taxon>Agaricomycotina</taxon>
        <taxon>Agaricomycetes</taxon>
        <taxon>Agaricomycetidae</taxon>
        <taxon>Agaricales</taxon>
        <taxon>Marasmiineae</taxon>
        <taxon>Omphalotaceae</taxon>
        <taxon>Collybiopsis</taxon>
        <taxon>Collybiopsis luxurians</taxon>
    </lineage>
</organism>
<dbReference type="EMBL" id="KN834781">
    <property type="protein sequence ID" value="KIK59128.1"/>
    <property type="molecule type" value="Genomic_DNA"/>
</dbReference>
<feature type="region of interest" description="Disordered" evidence="1">
    <location>
        <begin position="102"/>
        <end position="142"/>
    </location>
</feature>
<feature type="region of interest" description="Disordered" evidence="1">
    <location>
        <begin position="245"/>
        <end position="276"/>
    </location>
</feature>
<sequence length="587" mass="62864">MNTPIDSGSPQEMQPAVLLCAPQLDAQSTPMFLSSPSSNLSPLLCPGSIKSQTSHLIAPAPVASCSLSFVPGLSPRGGTQRGCLLIPTVVLGPLPAHKDGVTVPSVKLGPTATQPPAPTGSKKTARRKPEPGTSPLSSWLNSLLSHPGSVPSMQVTRLWSAPAEPTTTCPVLNLSTTSAPMTSLPVLCAPHLDQALDVPTPPVAPLSSVSVTQPVPSEQPDVQPAPMLMDPILEVPEEEEGVTPMAFMPKPRRPSKTDKQKAKATTIPPPPSADGDVSDLDLHAENGSDSDAIYNRIVSNKKCLCWPVSPSDGAYSSSAEERDLRITKIQSQYHSGECHNLPAETRSPCNRQPLPAAAPHPPPGRLGTSNNCYHTLELDMLDSPSHCQRETRCHSPPPADSSSDEEPLHSNKQRHTNDHCSSPTFIPYSPHCHRCAPSEPLPPPPPCHPSHPPTLHDKSEEEEQLVSILSLHGTYNGCIPNGSFTPRPQNGFPKISGVNIVSWRKDLDEQVADCPTELLDQVIGCSGQTCLTAGGNAIMLHHFPPAPNYFIGIVEGMYYQATEAQLLLAFLRQSFANNNDIKQYIML</sequence>
<reference evidence="2 3" key="1">
    <citation type="submission" date="2014-04" db="EMBL/GenBank/DDBJ databases">
        <title>Evolutionary Origins and Diversification of the Mycorrhizal Mutualists.</title>
        <authorList>
            <consortium name="DOE Joint Genome Institute"/>
            <consortium name="Mycorrhizal Genomics Consortium"/>
            <person name="Kohler A."/>
            <person name="Kuo A."/>
            <person name="Nagy L.G."/>
            <person name="Floudas D."/>
            <person name="Copeland A."/>
            <person name="Barry K.W."/>
            <person name="Cichocki N."/>
            <person name="Veneault-Fourrey C."/>
            <person name="LaButti K."/>
            <person name="Lindquist E.A."/>
            <person name="Lipzen A."/>
            <person name="Lundell T."/>
            <person name="Morin E."/>
            <person name="Murat C."/>
            <person name="Riley R."/>
            <person name="Ohm R."/>
            <person name="Sun H."/>
            <person name="Tunlid A."/>
            <person name="Henrissat B."/>
            <person name="Grigoriev I.V."/>
            <person name="Hibbett D.S."/>
            <person name="Martin F."/>
        </authorList>
    </citation>
    <scope>NUCLEOTIDE SEQUENCE [LARGE SCALE GENOMIC DNA]</scope>
    <source>
        <strain evidence="2 3">FD-317 M1</strain>
    </source>
</reference>
<dbReference type="Proteomes" id="UP000053593">
    <property type="component" value="Unassembled WGS sequence"/>
</dbReference>
<feature type="region of interest" description="Disordered" evidence="1">
    <location>
        <begin position="338"/>
        <end position="369"/>
    </location>
</feature>
<evidence type="ECO:0000313" key="2">
    <source>
        <dbReference type="EMBL" id="KIK59128.1"/>
    </source>
</evidence>
<keyword evidence="3" id="KW-1185">Reference proteome</keyword>
<feature type="compositionally biased region" description="Pro residues" evidence="1">
    <location>
        <begin position="443"/>
        <end position="452"/>
    </location>
</feature>